<protein>
    <submittedName>
        <fullName evidence="2">Uncharacterized protein</fullName>
    </submittedName>
</protein>
<comment type="caution">
    <text evidence="2">The sequence shown here is derived from an EMBL/GenBank/DDBJ whole genome shotgun (WGS) entry which is preliminary data.</text>
</comment>
<evidence type="ECO:0000313" key="3">
    <source>
        <dbReference type="Proteomes" id="UP000612352"/>
    </source>
</evidence>
<feature type="transmembrane region" description="Helical" evidence="1">
    <location>
        <begin position="138"/>
        <end position="164"/>
    </location>
</feature>
<keyword evidence="1" id="KW-0472">Membrane</keyword>
<gene>
    <name evidence="2" type="ORF">I8D64_04960</name>
</gene>
<keyword evidence="3" id="KW-1185">Reference proteome</keyword>
<dbReference type="Proteomes" id="UP000612352">
    <property type="component" value="Unassembled WGS sequence"/>
</dbReference>
<accession>A0ABS1B989</accession>
<sequence length="170" mass="17340">MPVYAPAATPDRSRLTRTFAIIVVTLGALFLLIRSIAIIVTTAGGYSAGYQGSEAGVAGFAVGGVLLVILNVIVGIALLAAAVYFLVVGPQRVRIGGGLVLAPLVCGVVTRLIISAIAQAALQSALHDGSFDAARGLLVVMVIVEVIRHIIEGAFVIVGGIVVLRAAKKS</sequence>
<keyword evidence="1" id="KW-1133">Transmembrane helix</keyword>
<evidence type="ECO:0000256" key="1">
    <source>
        <dbReference type="SAM" id="Phobius"/>
    </source>
</evidence>
<dbReference type="RefSeq" id="WP_200501405.1">
    <property type="nucleotide sequence ID" value="NZ_JAEDAJ010000002.1"/>
</dbReference>
<reference evidence="2 3" key="1">
    <citation type="submission" date="2020-12" db="EMBL/GenBank/DDBJ databases">
        <title>Brachybacterium sp. MASK1Z-5, whole genome shotgun sequence.</title>
        <authorList>
            <person name="Tuo L."/>
        </authorList>
    </citation>
    <scope>NUCLEOTIDE SEQUENCE [LARGE SCALE GENOMIC DNA]</scope>
    <source>
        <strain evidence="2 3">MASK1Z-5</strain>
    </source>
</reference>
<evidence type="ECO:0000313" key="2">
    <source>
        <dbReference type="EMBL" id="MBK0330747.1"/>
    </source>
</evidence>
<feature type="transmembrane region" description="Helical" evidence="1">
    <location>
        <begin position="19"/>
        <end position="40"/>
    </location>
</feature>
<keyword evidence="1" id="KW-0812">Transmembrane</keyword>
<feature type="transmembrane region" description="Helical" evidence="1">
    <location>
        <begin position="60"/>
        <end position="87"/>
    </location>
</feature>
<organism evidence="2 3">
    <name type="scientific">Brachybacterium halotolerans</name>
    <dbReference type="NCBI Taxonomy" id="2795215"/>
    <lineage>
        <taxon>Bacteria</taxon>
        <taxon>Bacillati</taxon>
        <taxon>Actinomycetota</taxon>
        <taxon>Actinomycetes</taxon>
        <taxon>Micrococcales</taxon>
        <taxon>Dermabacteraceae</taxon>
        <taxon>Brachybacterium</taxon>
    </lineage>
</organism>
<dbReference type="EMBL" id="JAEDAJ010000002">
    <property type="protein sequence ID" value="MBK0330747.1"/>
    <property type="molecule type" value="Genomic_DNA"/>
</dbReference>
<feature type="transmembrane region" description="Helical" evidence="1">
    <location>
        <begin position="99"/>
        <end position="118"/>
    </location>
</feature>
<name>A0ABS1B989_9MICO</name>
<proteinExistence type="predicted"/>